<organism evidence="1">
    <name type="scientific">Ralstonia solanacearum</name>
    <name type="common">Pseudomonas solanacearum</name>
    <dbReference type="NCBI Taxonomy" id="305"/>
    <lineage>
        <taxon>Bacteria</taxon>
        <taxon>Pseudomonadati</taxon>
        <taxon>Pseudomonadota</taxon>
        <taxon>Betaproteobacteria</taxon>
        <taxon>Burkholderiales</taxon>
        <taxon>Burkholderiaceae</taxon>
        <taxon>Ralstonia</taxon>
        <taxon>Ralstonia solanacearum species complex</taxon>
    </lineage>
</organism>
<reference evidence="1" key="1">
    <citation type="submission" date="2015-10" db="EMBL/GenBank/DDBJ databases">
        <authorList>
            <person name="Gilbert D.G."/>
        </authorList>
    </citation>
    <scope>NUCLEOTIDE SEQUENCE</scope>
    <source>
        <strain evidence="1">Phyl III-seqv23</strain>
    </source>
</reference>
<dbReference type="AlphaFoldDB" id="A0A0S4U6Z3"/>
<gene>
    <name evidence="1" type="ORF">PSS4_v1_400054</name>
</gene>
<dbReference type="EMBL" id="LN899821">
    <property type="protein sequence ID" value="CUV17955.1"/>
    <property type="molecule type" value="Genomic_DNA"/>
</dbReference>
<evidence type="ECO:0000313" key="1">
    <source>
        <dbReference type="EMBL" id="CUV17955.1"/>
    </source>
</evidence>
<protein>
    <submittedName>
        <fullName evidence="1">Uncharacterized protein</fullName>
    </submittedName>
</protein>
<name>A0A0S4U6Z3_RALSL</name>
<accession>A0A0S4U6Z3</accession>
<proteinExistence type="predicted"/>
<sequence length="25" mass="2655">MLGGNVNASELVKVEFAVDLGARHQ</sequence>